<keyword evidence="3" id="KW-1185">Reference proteome</keyword>
<dbReference type="AlphaFoldDB" id="A0AAN6T0D0"/>
<comment type="caution">
    <text evidence="2">The sequence shown here is derived from an EMBL/GenBank/DDBJ whole genome shotgun (WGS) entry which is preliminary data.</text>
</comment>
<proteinExistence type="predicted"/>
<sequence length="320" mass="35762">MATTTPKANNTSTGCKRLVNAWKAHQKSQRRQLGPKDPPNFVHLMLARESGLNCDVKTIREEGLNCDVKTIREEGLGRLKSDRKLLRVLEDFNKSFSDSSKGAGLTVEGNEEGDSEGSDAEGEVTVEDCVGKQVFGLIMWYRYFERGLVEVEEDLEEFEALCGVEFEEGVAVVEEEKLEEFQALCRVRSNTGRLKAHKSNNYHRHGWLTINGALTPPKRLVKPKPPSSHTTATRHSIMMAANSSHNNAQSRDHHVKLGSGHDESNTYPLNVFADIASQQEYLSVTQPPHGGLLLLARAADKLRLEFEQEKIEDCIVVRPL</sequence>
<evidence type="ECO:0000256" key="1">
    <source>
        <dbReference type="SAM" id="MobiDB-lite"/>
    </source>
</evidence>
<evidence type="ECO:0000313" key="2">
    <source>
        <dbReference type="EMBL" id="KAK4100450.1"/>
    </source>
</evidence>
<protein>
    <submittedName>
        <fullName evidence="2">Uncharacterized protein</fullName>
    </submittedName>
</protein>
<feature type="compositionally biased region" description="Acidic residues" evidence="1">
    <location>
        <begin position="109"/>
        <end position="123"/>
    </location>
</feature>
<organism evidence="2 3">
    <name type="scientific">Parathielavia hyrcaniae</name>
    <dbReference type="NCBI Taxonomy" id="113614"/>
    <lineage>
        <taxon>Eukaryota</taxon>
        <taxon>Fungi</taxon>
        <taxon>Dikarya</taxon>
        <taxon>Ascomycota</taxon>
        <taxon>Pezizomycotina</taxon>
        <taxon>Sordariomycetes</taxon>
        <taxon>Sordariomycetidae</taxon>
        <taxon>Sordariales</taxon>
        <taxon>Chaetomiaceae</taxon>
        <taxon>Parathielavia</taxon>
    </lineage>
</organism>
<reference evidence="2" key="2">
    <citation type="submission" date="2023-05" db="EMBL/GenBank/DDBJ databases">
        <authorList>
            <consortium name="Lawrence Berkeley National Laboratory"/>
            <person name="Steindorff A."/>
            <person name="Hensen N."/>
            <person name="Bonometti L."/>
            <person name="Westerberg I."/>
            <person name="Brannstrom I.O."/>
            <person name="Guillou S."/>
            <person name="Cros-Aarteil S."/>
            <person name="Calhoun S."/>
            <person name="Haridas S."/>
            <person name="Kuo A."/>
            <person name="Mondo S."/>
            <person name="Pangilinan J."/>
            <person name="Riley R."/>
            <person name="Labutti K."/>
            <person name="Andreopoulos B."/>
            <person name="Lipzen A."/>
            <person name="Chen C."/>
            <person name="Yanf M."/>
            <person name="Daum C."/>
            <person name="Ng V."/>
            <person name="Clum A."/>
            <person name="Ohm R."/>
            <person name="Martin F."/>
            <person name="Silar P."/>
            <person name="Natvig D."/>
            <person name="Lalanne C."/>
            <person name="Gautier V."/>
            <person name="Ament-Velasquez S.L."/>
            <person name="Kruys A."/>
            <person name="Hutchinson M.I."/>
            <person name="Powell A.J."/>
            <person name="Barry K."/>
            <person name="Miller A.N."/>
            <person name="Grigoriev I.V."/>
            <person name="Debuchy R."/>
            <person name="Gladieux P."/>
            <person name="Thoren M.H."/>
            <person name="Johannesson H."/>
        </authorList>
    </citation>
    <scope>NUCLEOTIDE SEQUENCE</scope>
    <source>
        <strain evidence="2">CBS 757.83</strain>
    </source>
</reference>
<name>A0AAN6T0D0_9PEZI</name>
<accession>A0AAN6T0D0</accession>
<feature type="region of interest" description="Disordered" evidence="1">
    <location>
        <begin position="97"/>
        <end position="123"/>
    </location>
</feature>
<gene>
    <name evidence="2" type="ORF">N658DRAFT_486755</name>
</gene>
<evidence type="ECO:0000313" key="3">
    <source>
        <dbReference type="Proteomes" id="UP001305647"/>
    </source>
</evidence>
<dbReference type="Proteomes" id="UP001305647">
    <property type="component" value="Unassembled WGS sequence"/>
</dbReference>
<reference evidence="2" key="1">
    <citation type="journal article" date="2023" name="Mol. Phylogenet. Evol.">
        <title>Genome-scale phylogeny and comparative genomics of the fungal order Sordariales.</title>
        <authorList>
            <person name="Hensen N."/>
            <person name="Bonometti L."/>
            <person name="Westerberg I."/>
            <person name="Brannstrom I.O."/>
            <person name="Guillou S."/>
            <person name="Cros-Aarteil S."/>
            <person name="Calhoun S."/>
            <person name="Haridas S."/>
            <person name="Kuo A."/>
            <person name="Mondo S."/>
            <person name="Pangilinan J."/>
            <person name="Riley R."/>
            <person name="LaButti K."/>
            <person name="Andreopoulos B."/>
            <person name="Lipzen A."/>
            <person name="Chen C."/>
            <person name="Yan M."/>
            <person name="Daum C."/>
            <person name="Ng V."/>
            <person name="Clum A."/>
            <person name="Steindorff A."/>
            <person name="Ohm R.A."/>
            <person name="Martin F."/>
            <person name="Silar P."/>
            <person name="Natvig D.O."/>
            <person name="Lalanne C."/>
            <person name="Gautier V."/>
            <person name="Ament-Velasquez S.L."/>
            <person name="Kruys A."/>
            <person name="Hutchinson M.I."/>
            <person name="Powell A.J."/>
            <person name="Barry K."/>
            <person name="Miller A.N."/>
            <person name="Grigoriev I.V."/>
            <person name="Debuchy R."/>
            <person name="Gladieux P."/>
            <person name="Hiltunen Thoren M."/>
            <person name="Johannesson H."/>
        </authorList>
    </citation>
    <scope>NUCLEOTIDE SEQUENCE</scope>
    <source>
        <strain evidence="2">CBS 757.83</strain>
    </source>
</reference>
<dbReference type="EMBL" id="MU863640">
    <property type="protein sequence ID" value="KAK4100450.1"/>
    <property type="molecule type" value="Genomic_DNA"/>
</dbReference>